<keyword evidence="2" id="KW-0560">Oxidoreductase</keyword>
<dbReference type="PRINTS" id="PR00081">
    <property type="entry name" value="GDHRDH"/>
</dbReference>
<evidence type="ECO:0000313" key="5">
    <source>
        <dbReference type="Ensembl" id="ENSECRP00000009429.1"/>
    </source>
</evidence>
<dbReference type="AlphaFoldDB" id="A0A8C4S4R5"/>
<dbReference type="Proteomes" id="UP000694620">
    <property type="component" value="Chromosome 8"/>
</dbReference>
<evidence type="ECO:0000313" key="6">
    <source>
        <dbReference type="Proteomes" id="UP000694620"/>
    </source>
</evidence>
<dbReference type="Gene3D" id="3.40.50.720">
    <property type="entry name" value="NAD(P)-binding Rossmann-like Domain"/>
    <property type="match status" value="1"/>
</dbReference>
<keyword evidence="4" id="KW-1133">Transmembrane helix</keyword>
<organism evidence="5 6">
    <name type="scientific">Erpetoichthys calabaricus</name>
    <name type="common">Rope fish</name>
    <name type="synonym">Calamoichthys calabaricus</name>
    <dbReference type="NCBI Taxonomy" id="27687"/>
    <lineage>
        <taxon>Eukaryota</taxon>
        <taxon>Metazoa</taxon>
        <taxon>Chordata</taxon>
        <taxon>Craniata</taxon>
        <taxon>Vertebrata</taxon>
        <taxon>Euteleostomi</taxon>
        <taxon>Actinopterygii</taxon>
        <taxon>Polypteriformes</taxon>
        <taxon>Polypteridae</taxon>
        <taxon>Erpetoichthys</taxon>
    </lineage>
</organism>
<keyword evidence="4" id="KW-0812">Transmembrane</keyword>
<comment type="similarity">
    <text evidence="1 3">Belongs to the short-chain dehydrogenases/reductases (SDR) family.</text>
</comment>
<dbReference type="InterPro" id="IPR002347">
    <property type="entry name" value="SDR_fam"/>
</dbReference>
<reference evidence="5" key="1">
    <citation type="submission" date="2021-06" db="EMBL/GenBank/DDBJ databases">
        <authorList>
            <consortium name="Wellcome Sanger Institute Data Sharing"/>
        </authorList>
    </citation>
    <scope>NUCLEOTIDE SEQUENCE [LARGE SCALE GENOMIC DNA]</scope>
</reference>
<proteinExistence type="inferred from homology"/>
<gene>
    <name evidence="5" type="primary">DHRS13</name>
    <name evidence="5" type="synonym">LOC114655819</name>
</gene>
<evidence type="ECO:0000256" key="2">
    <source>
        <dbReference type="ARBA" id="ARBA00023002"/>
    </source>
</evidence>
<dbReference type="Ensembl" id="ENSECRT00000009581.1">
    <property type="protein sequence ID" value="ENSECRP00000009429.1"/>
    <property type="gene ID" value="ENSECRG00000006310.1"/>
</dbReference>
<feature type="transmembrane region" description="Helical" evidence="4">
    <location>
        <begin position="6"/>
        <end position="23"/>
    </location>
</feature>
<reference evidence="5" key="2">
    <citation type="submission" date="2025-08" db="UniProtKB">
        <authorList>
            <consortium name="Ensembl"/>
        </authorList>
    </citation>
    <scope>IDENTIFICATION</scope>
</reference>
<dbReference type="Pfam" id="PF00106">
    <property type="entry name" value="adh_short"/>
    <property type="match status" value="1"/>
</dbReference>
<dbReference type="SUPFAM" id="SSF51735">
    <property type="entry name" value="NAD(P)-binding Rossmann-fold domains"/>
    <property type="match status" value="1"/>
</dbReference>
<dbReference type="InterPro" id="IPR036291">
    <property type="entry name" value="NAD(P)-bd_dom_sf"/>
</dbReference>
<evidence type="ECO:0000256" key="4">
    <source>
        <dbReference type="SAM" id="Phobius"/>
    </source>
</evidence>
<dbReference type="PRINTS" id="PR00080">
    <property type="entry name" value="SDRFAMILY"/>
</dbReference>
<protein>
    <submittedName>
        <fullName evidence="5">Dehydrogenase/reductase (SDR family) member 13b.1</fullName>
    </submittedName>
</protein>
<dbReference type="PANTHER" id="PTHR43157:SF44">
    <property type="entry name" value="DEHYDROGENASE_REDUCTASE SDR FAMILY MEMBER 13"/>
    <property type="match status" value="1"/>
</dbReference>
<dbReference type="PANTHER" id="PTHR43157">
    <property type="entry name" value="PHOSPHATIDYLINOSITOL-GLYCAN BIOSYNTHESIS CLASS F PROTEIN-RELATED"/>
    <property type="match status" value="1"/>
</dbReference>
<evidence type="ECO:0000256" key="3">
    <source>
        <dbReference type="RuleBase" id="RU000363"/>
    </source>
</evidence>
<sequence length="315" mass="34871">MVTWVVLGGGLLALYVLIYYNLVRCPKCRSSLKLTGKTVIVTGANTGIGKACALDLAKRGARVILACRDKVKAEAAVYDIRKESGNNEVLFMHLDLESLESVRSFAETFLKSEPRLDVLINNAGLARGKMSSDGFSIEFRVNHLGHFLLTILLLDRLKQAKAGRVVVVASEAHRWGSIDSRVLSGVATKNTGWSTFRPYCDSKLCNILFTRELANKLEGTNVSCYAVHPGCVFTDLSRNMKFWQKLLFVPLAKLFFRDAENGAQTTIYCTVQEGIEMLSGRYFSECQVKEVSASGRDDALAKKLWEVSERLVGIA</sequence>
<keyword evidence="4" id="KW-0472">Membrane</keyword>
<reference evidence="5" key="3">
    <citation type="submission" date="2025-09" db="UniProtKB">
        <authorList>
            <consortium name="Ensembl"/>
        </authorList>
    </citation>
    <scope>IDENTIFICATION</scope>
</reference>
<keyword evidence="6" id="KW-1185">Reference proteome</keyword>
<name>A0A8C4S4R5_ERPCA</name>
<dbReference type="GeneTree" id="ENSGT00940000155599"/>
<evidence type="ECO:0000256" key="1">
    <source>
        <dbReference type="ARBA" id="ARBA00006484"/>
    </source>
</evidence>
<accession>A0A8C4S4R5</accession>
<dbReference type="GO" id="GO:0016491">
    <property type="term" value="F:oxidoreductase activity"/>
    <property type="evidence" value="ECO:0007669"/>
    <property type="project" value="UniProtKB-KW"/>
</dbReference>